<sequence>MRIPANGVESECIRDITTICDAVRCVKRVYVVLPTESENDKRIWTFPEVLLAANRIRYCFTHSASMSLLMPHELTLSDMYNSFWQPDLDVNEHEDAIGYLVSHYTSSLQLSELQLFTFAV</sequence>
<evidence type="ECO:0000313" key="1">
    <source>
        <dbReference type="EMBL" id="CAG8309972.1"/>
    </source>
</evidence>
<dbReference type="OrthoDB" id="2624308at2759"/>
<accession>A0A9W4IMG0</accession>
<dbReference type="Proteomes" id="UP001153461">
    <property type="component" value="Unassembled WGS sequence"/>
</dbReference>
<organism evidence="1 2">
    <name type="scientific">Penicillium nalgiovense</name>
    <dbReference type="NCBI Taxonomy" id="60175"/>
    <lineage>
        <taxon>Eukaryota</taxon>
        <taxon>Fungi</taxon>
        <taxon>Dikarya</taxon>
        <taxon>Ascomycota</taxon>
        <taxon>Pezizomycotina</taxon>
        <taxon>Eurotiomycetes</taxon>
        <taxon>Eurotiomycetidae</taxon>
        <taxon>Eurotiales</taxon>
        <taxon>Aspergillaceae</taxon>
        <taxon>Penicillium</taxon>
    </lineage>
</organism>
<gene>
    <name evidence="1" type="ORF">PNAL_LOCUS10065</name>
</gene>
<proteinExistence type="predicted"/>
<dbReference type="EMBL" id="CAJVNV010000630">
    <property type="protein sequence ID" value="CAG8309972.1"/>
    <property type="molecule type" value="Genomic_DNA"/>
</dbReference>
<evidence type="ECO:0000313" key="2">
    <source>
        <dbReference type="Proteomes" id="UP001153461"/>
    </source>
</evidence>
<dbReference type="AlphaFoldDB" id="A0A9W4IMG0"/>
<comment type="caution">
    <text evidence="1">The sequence shown here is derived from an EMBL/GenBank/DDBJ whole genome shotgun (WGS) entry which is preliminary data.</text>
</comment>
<name>A0A9W4IMG0_PENNA</name>
<protein>
    <submittedName>
        <fullName evidence="1">Uncharacterized protein</fullName>
    </submittedName>
</protein>
<reference evidence="1" key="1">
    <citation type="submission" date="2021-07" db="EMBL/GenBank/DDBJ databases">
        <authorList>
            <person name="Branca A.L. A."/>
        </authorList>
    </citation>
    <scope>NUCLEOTIDE SEQUENCE</scope>
</reference>